<evidence type="ECO:0000313" key="1">
    <source>
        <dbReference type="EMBL" id="KHJ82327.1"/>
    </source>
</evidence>
<organism evidence="1 2">
    <name type="scientific">Oesophagostomum dentatum</name>
    <name type="common">Nodular worm</name>
    <dbReference type="NCBI Taxonomy" id="61180"/>
    <lineage>
        <taxon>Eukaryota</taxon>
        <taxon>Metazoa</taxon>
        <taxon>Ecdysozoa</taxon>
        <taxon>Nematoda</taxon>
        <taxon>Chromadorea</taxon>
        <taxon>Rhabditida</taxon>
        <taxon>Rhabditina</taxon>
        <taxon>Rhabditomorpha</taxon>
        <taxon>Strongyloidea</taxon>
        <taxon>Strongylidae</taxon>
        <taxon>Oesophagostomum</taxon>
    </lineage>
</organism>
<sequence length="297" mass="34056">MFRSIRWKETLDDQVTVLLSSMQLRIDQEEGIRRRKKMREAKLRAQLWLAELRSRSLNRLSRRYRSASAYAVRPRETSVSSAPMPMVTSAPKMASRTRSFNGTLPAIVVQDEVAQEEFSSGSRAISRQSSLYSDFHSECSYEQEVFQFPVDGQNEVTVLLSSMQLRIDQKEGIRRKKKMREAKLRAQLWLGELRSRSLNRLSRKYRSASAYAVRPRETSVSSAPMPMVSFAPKMGSRTRSYNGTLPAIVVQDEMAQEEFSSGSRAISRQSSLFSDFHSECSYEQEVFQFSVDGQNEV</sequence>
<keyword evidence="2" id="KW-1185">Reference proteome</keyword>
<reference evidence="1 2" key="1">
    <citation type="submission" date="2014-03" db="EMBL/GenBank/DDBJ databases">
        <title>Draft genome of the hookworm Oesophagostomum dentatum.</title>
        <authorList>
            <person name="Mitreva M."/>
        </authorList>
    </citation>
    <scope>NUCLEOTIDE SEQUENCE [LARGE SCALE GENOMIC DNA]</scope>
    <source>
        <strain evidence="1 2">OD-Hann</strain>
    </source>
</reference>
<gene>
    <name evidence="1" type="ORF">OESDEN_17980</name>
</gene>
<dbReference type="OrthoDB" id="5866995at2759"/>
<accession>A0A0B1SFJ9</accession>
<name>A0A0B1SFJ9_OESDE</name>
<proteinExistence type="predicted"/>
<evidence type="ECO:0000313" key="2">
    <source>
        <dbReference type="Proteomes" id="UP000053660"/>
    </source>
</evidence>
<dbReference type="Proteomes" id="UP000053660">
    <property type="component" value="Unassembled WGS sequence"/>
</dbReference>
<dbReference type="EMBL" id="KN580348">
    <property type="protein sequence ID" value="KHJ82327.1"/>
    <property type="molecule type" value="Genomic_DNA"/>
</dbReference>
<dbReference type="AlphaFoldDB" id="A0A0B1SFJ9"/>
<protein>
    <submittedName>
        <fullName evidence="1">Uncharacterized protein</fullName>
    </submittedName>
</protein>